<evidence type="ECO:0000313" key="1">
    <source>
        <dbReference type="EMBL" id="NKY36771.1"/>
    </source>
</evidence>
<dbReference type="AlphaFoldDB" id="A0A846XKF0"/>
<dbReference type="RefSeq" id="WP_068039615.1">
    <property type="nucleotide sequence ID" value="NZ_JAAXOO010000007.1"/>
</dbReference>
<proteinExistence type="predicted"/>
<comment type="caution">
    <text evidence="1">The sequence shown here is derived from an EMBL/GenBank/DDBJ whole genome shotgun (WGS) entry which is preliminary data.</text>
</comment>
<dbReference type="Proteomes" id="UP000565715">
    <property type="component" value="Unassembled WGS sequence"/>
</dbReference>
<sequence>MDAVGSPAASARRQRIFEVFNPDYSVGVACDIAGIVVGLHLGEEVAEQSDAWLAIEILRLARLARMKSEVVRRQRLLDNGMLPHAVEARGLPTEADYRRAEAAEYGNQL</sequence>
<keyword evidence="2" id="KW-1185">Reference proteome</keyword>
<reference evidence="1 2" key="1">
    <citation type="submission" date="2020-04" db="EMBL/GenBank/DDBJ databases">
        <title>MicrobeNet Type strains.</title>
        <authorList>
            <person name="Nicholson A.C."/>
        </authorList>
    </citation>
    <scope>NUCLEOTIDE SEQUENCE [LARGE SCALE GENOMIC DNA]</scope>
    <source>
        <strain evidence="1 2">DSM 45078</strain>
    </source>
</reference>
<gene>
    <name evidence="1" type="ORF">HGA13_27410</name>
</gene>
<protein>
    <submittedName>
        <fullName evidence="1">Uncharacterized protein</fullName>
    </submittedName>
</protein>
<dbReference type="EMBL" id="JAAXOO010000007">
    <property type="protein sequence ID" value="NKY36771.1"/>
    <property type="molecule type" value="Genomic_DNA"/>
</dbReference>
<name>A0A846XKF0_9NOCA</name>
<accession>A0A846XKF0</accession>
<evidence type="ECO:0000313" key="2">
    <source>
        <dbReference type="Proteomes" id="UP000565715"/>
    </source>
</evidence>
<organism evidence="1 2">
    <name type="scientific">Nocardia speluncae</name>
    <dbReference type="NCBI Taxonomy" id="419477"/>
    <lineage>
        <taxon>Bacteria</taxon>
        <taxon>Bacillati</taxon>
        <taxon>Actinomycetota</taxon>
        <taxon>Actinomycetes</taxon>
        <taxon>Mycobacteriales</taxon>
        <taxon>Nocardiaceae</taxon>
        <taxon>Nocardia</taxon>
    </lineage>
</organism>